<keyword evidence="4" id="KW-0547">Nucleotide-binding</keyword>
<dbReference type="Pfam" id="PF13855">
    <property type="entry name" value="LRR_8"/>
    <property type="match status" value="1"/>
</dbReference>
<dbReference type="GO" id="GO:0005524">
    <property type="term" value="F:ATP binding"/>
    <property type="evidence" value="ECO:0007669"/>
    <property type="project" value="UniProtKB-KW"/>
</dbReference>
<dbReference type="InterPro" id="IPR027417">
    <property type="entry name" value="P-loop_NTPase"/>
</dbReference>
<evidence type="ECO:0000256" key="3">
    <source>
        <dbReference type="ARBA" id="ARBA00022737"/>
    </source>
</evidence>
<proteinExistence type="inferred from homology"/>
<evidence type="ECO:0000256" key="1">
    <source>
        <dbReference type="ARBA" id="ARBA00008894"/>
    </source>
</evidence>
<gene>
    <name evidence="11" type="ORF">WN944_022269</name>
</gene>
<comment type="caution">
    <text evidence="11">The sequence shown here is derived from an EMBL/GenBank/DDBJ whole genome shotgun (WGS) entry which is preliminary data.</text>
</comment>
<dbReference type="InterPro" id="IPR036388">
    <property type="entry name" value="WH-like_DNA-bd_sf"/>
</dbReference>
<dbReference type="FunFam" id="1.10.10.10:FF:000322">
    <property type="entry name" value="Probable disease resistance protein At1g63360"/>
    <property type="match status" value="1"/>
</dbReference>
<dbReference type="PANTHER" id="PTHR33463">
    <property type="entry name" value="NB-ARC DOMAIN-CONTAINING PROTEIN-RELATED"/>
    <property type="match status" value="1"/>
</dbReference>
<dbReference type="Gene3D" id="1.10.10.10">
    <property type="entry name" value="Winged helix-like DNA-binding domain superfamily/Winged helix DNA-binding domain"/>
    <property type="match status" value="1"/>
</dbReference>
<feature type="coiled-coil region" evidence="7">
    <location>
        <begin position="24"/>
        <end position="100"/>
    </location>
</feature>
<evidence type="ECO:0000259" key="9">
    <source>
        <dbReference type="Pfam" id="PF23247"/>
    </source>
</evidence>
<keyword evidence="12" id="KW-1185">Reference proteome</keyword>
<keyword evidence="5" id="KW-0611">Plant defense</keyword>
<dbReference type="Gene3D" id="3.80.10.10">
    <property type="entry name" value="Ribonuclease Inhibitor"/>
    <property type="match status" value="2"/>
</dbReference>
<name>A0AAP0MY74_9ROSI</name>
<dbReference type="PRINTS" id="PR00364">
    <property type="entry name" value="DISEASERSIST"/>
</dbReference>
<feature type="domain" description="Disease resistance protein At4g27190-like leucine-rich repeats" evidence="9">
    <location>
        <begin position="751"/>
        <end position="856"/>
    </location>
</feature>
<dbReference type="GO" id="GO:0043531">
    <property type="term" value="F:ADP binding"/>
    <property type="evidence" value="ECO:0007669"/>
    <property type="project" value="InterPro"/>
</dbReference>
<keyword evidence="3" id="KW-0677">Repeat</keyword>
<dbReference type="FunFam" id="3.40.50.300:FF:001091">
    <property type="entry name" value="Probable disease resistance protein At1g61300"/>
    <property type="match status" value="1"/>
</dbReference>
<evidence type="ECO:0000256" key="5">
    <source>
        <dbReference type="ARBA" id="ARBA00022821"/>
    </source>
</evidence>
<dbReference type="Gene3D" id="3.40.50.300">
    <property type="entry name" value="P-loop containing nucleotide triphosphate hydrolases"/>
    <property type="match status" value="1"/>
</dbReference>
<dbReference type="PANTHER" id="PTHR33463:SF220">
    <property type="entry name" value="NB-ARC DOMAIN-CONTAINING PROTEIN"/>
    <property type="match status" value="1"/>
</dbReference>
<dbReference type="EMBL" id="JBCGBO010000001">
    <property type="protein sequence ID" value="KAK9229307.1"/>
    <property type="molecule type" value="Genomic_DNA"/>
</dbReference>
<dbReference type="InterPro" id="IPR032675">
    <property type="entry name" value="LRR_dom_sf"/>
</dbReference>
<dbReference type="InterPro" id="IPR057135">
    <property type="entry name" value="At4g27190-like_LRR"/>
</dbReference>
<accession>A0AAP0MY74</accession>
<comment type="similarity">
    <text evidence="1">Belongs to the disease resistance NB-LRR family.</text>
</comment>
<dbReference type="InterPro" id="IPR058922">
    <property type="entry name" value="WHD_DRP"/>
</dbReference>
<reference evidence="11 12" key="1">
    <citation type="submission" date="2024-05" db="EMBL/GenBank/DDBJ databases">
        <title>Haplotype-resolved chromosome-level genome assembly of Huyou (Citrus changshanensis).</title>
        <authorList>
            <person name="Miao C."/>
            <person name="Chen W."/>
            <person name="Wu Y."/>
            <person name="Wang L."/>
            <person name="Zhao S."/>
            <person name="Grierson D."/>
            <person name="Xu C."/>
            <person name="Chen K."/>
        </authorList>
    </citation>
    <scope>NUCLEOTIDE SEQUENCE [LARGE SCALE GENOMIC DNA]</scope>
    <source>
        <strain evidence="11">01-14</strain>
        <tissue evidence="11">Leaf</tissue>
    </source>
</reference>
<dbReference type="SUPFAM" id="SSF52058">
    <property type="entry name" value="L domain-like"/>
    <property type="match status" value="1"/>
</dbReference>
<dbReference type="GO" id="GO:0006952">
    <property type="term" value="P:defense response"/>
    <property type="evidence" value="ECO:0007669"/>
    <property type="project" value="UniProtKB-KW"/>
</dbReference>
<evidence type="ECO:0000256" key="4">
    <source>
        <dbReference type="ARBA" id="ARBA00022741"/>
    </source>
</evidence>
<dbReference type="Gene3D" id="1.10.8.430">
    <property type="entry name" value="Helical domain of apoptotic protease-activating factors"/>
    <property type="match status" value="1"/>
</dbReference>
<dbReference type="Pfam" id="PF23247">
    <property type="entry name" value="LRR_RPS2"/>
    <property type="match status" value="1"/>
</dbReference>
<evidence type="ECO:0008006" key="13">
    <source>
        <dbReference type="Google" id="ProtNLM"/>
    </source>
</evidence>
<protein>
    <recommendedName>
        <fullName evidence="13">NB-ARC domain-containing protein</fullName>
    </recommendedName>
</protein>
<feature type="domain" description="Disease resistance protein winged helix" evidence="10">
    <location>
        <begin position="418"/>
        <end position="484"/>
    </location>
</feature>
<dbReference type="Pfam" id="PF00931">
    <property type="entry name" value="NB-ARC"/>
    <property type="match status" value="1"/>
</dbReference>
<keyword evidence="7" id="KW-0175">Coiled coil</keyword>
<dbReference type="InterPro" id="IPR050905">
    <property type="entry name" value="Plant_NBS-LRR"/>
</dbReference>
<dbReference type="SUPFAM" id="SSF52540">
    <property type="entry name" value="P-loop containing nucleoside triphosphate hydrolases"/>
    <property type="match status" value="1"/>
</dbReference>
<evidence type="ECO:0000313" key="11">
    <source>
        <dbReference type="EMBL" id="KAK9229307.1"/>
    </source>
</evidence>
<organism evidence="11 12">
    <name type="scientific">Citrus x changshan-huyou</name>
    <dbReference type="NCBI Taxonomy" id="2935761"/>
    <lineage>
        <taxon>Eukaryota</taxon>
        <taxon>Viridiplantae</taxon>
        <taxon>Streptophyta</taxon>
        <taxon>Embryophyta</taxon>
        <taxon>Tracheophyta</taxon>
        <taxon>Spermatophyta</taxon>
        <taxon>Magnoliopsida</taxon>
        <taxon>eudicotyledons</taxon>
        <taxon>Gunneridae</taxon>
        <taxon>Pentapetalae</taxon>
        <taxon>rosids</taxon>
        <taxon>malvids</taxon>
        <taxon>Sapindales</taxon>
        <taxon>Rutaceae</taxon>
        <taxon>Aurantioideae</taxon>
        <taxon>Citrus</taxon>
    </lineage>
</organism>
<dbReference type="Proteomes" id="UP001428341">
    <property type="component" value="Unassembled WGS sequence"/>
</dbReference>
<dbReference type="InterPro" id="IPR042197">
    <property type="entry name" value="Apaf_helical"/>
</dbReference>
<dbReference type="Pfam" id="PF23559">
    <property type="entry name" value="WHD_DRP"/>
    <property type="match status" value="1"/>
</dbReference>
<evidence type="ECO:0000259" key="10">
    <source>
        <dbReference type="Pfam" id="PF23559"/>
    </source>
</evidence>
<evidence type="ECO:0000256" key="6">
    <source>
        <dbReference type="ARBA" id="ARBA00022840"/>
    </source>
</evidence>
<keyword evidence="6" id="KW-0067">ATP-binding</keyword>
<evidence type="ECO:0000313" key="12">
    <source>
        <dbReference type="Proteomes" id="UP001428341"/>
    </source>
</evidence>
<evidence type="ECO:0000256" key="2">
    <source>
        <dbReference type="ARBA" id="ARBA00022614"/>
    </source>
</evidence>
<dbReference type="InterPro" id="IPR001611">
    <property type="entry name" value="Leu-rich_rpt"/>
</dbReference>
<evidence type="ECO:0000256" key="7">
    <source>
        <dbReference type="SAM" id="Coils"/>
    </source>
</evidence>
<sequence length="1001" mass="114446">MGNICCCSISFSCDAIFSHCLNCIERQVAFISELEDNLDALQAEMQKLIEVRDDVMTRVIIAEQQQMKRLNQVQGWLIRVEAVEAEVRELQRIQTQVINNLCLGGYCSKKCISSYKFGKEVSTKLKVLADLKDEGDFKDIAERTAKAPLIEEMPIEPSIIGQESIFDDAWRCMIEEQVGIIGLYGAGGVGKTTLLKQLNNKLCHERHDFDIVIWVVVSKDLNLEKVQEDIGKKIDMFSESWKNKSPVEKSCAIFKILSNKKFVLLLDDMWEPVDLTKVGVPIPNSTNASKVVFTTRYKEVCGKMEAHKKLRVECLTADEAWMLFKLKVGEDTVDSHPEIPKHAQLVAKECGGLPLAIITIGRAMSCKNKPEEWKHAVDVLKKSSSKFPGMDAMYPHLKFSYDRLPDNKIRSCFLYCSLFPEDYKISKEDLIDCWIGEEFFDEEHNGIGARNEGYAIIGDLIRACLLEEDADDFVELHDVVRDMALWIASEIEKEKEEFFVRAGVGLTVAPGIEKWKGVKRMSLMNNKIRNLSEPATCPHLLTLFLQNNRLSNIIADFFQFMPSLKVLNLSNNFSLREFPPGISKLVSLQYLNLSSTGIRVLPEELKALKELSYLNMERTPFVRRIPRQLICNFPMLRVLRMLDCGALERSEPGSVLYNGGEILIEELLCLNHLSVLSVCLESDQALRKFLSSYRLKSSTQTLRLRKLKKESESLRTLSLTDMEKLRNLFIADSSFEKLQIDCVGEIRKTPETSRFHNLHRVGIVNCESLKDITWLIFAPNLRILEISECFEMKEIISKAKVDEFGATTGNHHQIPFAKLESLKLARLPNLESVYWTPLSFSHLKEIRIFKCPRLWKLPLDSNSAKERKIVIKGEIDWWHGLQFDLATRNAFSPCFISDYDERKDKLKSCTDICGLLEELKALVNLRYLNLDYTSDVSRIPQQLMSIFSKLQVLRMLQCRTFKPEEGSFLSEDAEPLMKELLFSDHLNVISLTLNGSLAIQF</sequence>
<keyword evidence="2" id="KW-0433">Leucine-rich repeat</keyword>
<dbReference type="InterPro" id="IPR002182">
    <property type="entry name" value="NB-ARC"/>
</dbReference>
<evidence type="ECO:0000259" key="8">
    <source>
        <dbReference type="Pfam" id="PF00931"/>
    </source>
</evidence>
<dbReference type="FunFam" id="1.10.8.430:FF:000003">
    <property type="entry name" value="Probable disease resistance protein At5g66910"/>
    <property type="match status" value="1"/>
</dbReference>
<feature type="domain" description="NB-ARC" evidence="8">
    <location>
        <begin position="167"/>
        <end position="332"/>
    </location>
</feature>
<dbReference type="AlphaFoldDB" id="A0AAP0MY74"/>